<proteinExistence type="predicted"/>
<sequence>MYTVIESKSFKSKADTIWSELERLEFISHLSLNPLEGDVIPNGRGLRKIRWSVAGKGKRGGVRIIYYNMLDDGNILLLYIYTKNTQSNIDDKRLNKLKGSMT</sequence>
<dbReference type="PIRSF" id="PIRSF039032">
    <property type="entry name" value="HigB-2"/>
    <property type="match status" value="1"/>
</dbReference>
<reference evidence="1 2" key="1">
    <citation type="submission" date="2014-07" db="EMBL/GenBank/DDBJ databases">
        <authorList>
            <person name="McCorrison J."/>
            <person name="Sanka R."/>
            <person name="Torralba M."/>
            <person name="Gillis M."/>
            <person name="Haft D.H."/>
            <person name="Methe B."/>
            <person name="Sutton G."/>
            <person name="Nelson K.E."/>
        </authorList>
    </citation>
    <scope>NUCLEOTIDE SEQUENCE [LARGE SCALE GENOMIC DNA]</scope>
    <source>
        <strain evidence="1 2">DNF00040</strain>
    </source>
</reference>
<dbReference type="AlphaFoldDB" id="A0A095Z146"/>
<dbReference type="eggNOG" id="COG4737">
    <property type="taxonomic scope" value="Bacteria"/>
</dbReference>
<dbReference type="InterPro" id="IPR009387">
    <property type="entry name" value="HigB-2"/>
</dbReference>
<organism evidence="1 2">
    <name type="scientific">Oligella urethralis DNF00040</name>
    <dbReference type="NCBI Taxonomy" id="1401065"/>
    <lineage>
        <taxon>Bacteria</taxon>
        <taxon>Pseudomonadati</taxon>
        <taxon>Pseudomonadota</taxon>
        <taxon>Betaproteobacteria</taxon>
        <taxon>Burkholderiales</taxon>
        <taxon>Alcaligenaceae</taxon>
        <taxon>Oligella</taxon>
    </lineage>
</organism>
<name>A0A095Z146_9BURK</name>
<evidence type="ECO:0008006" key="3">
    <source>
        <dbReference type="Google" id="ProtNLM"/>
    </source>
</evidence>
<comment type="caution">
    <text evidence="1">The sequence shown here is derived from an EMBL/GenBank/DDBJ whole genome shotgun (WGS) entry which is preliminary data.</text>
</comment>
<gene>
    <name evidence="1" type="ORF">HMPREF2130_09465</name>
</gene>
<dbReference type="OrthoDB" id="197283at2"/>
<dbReference type="EMBL" id="JRNI01000053">
    <property type="protein sequence ID" value="KGF28308.1"/>
    <property type="molecule type" value="Genomic_DNA"/>
</dbReference>
<dbReference type="Pfam" id="PF06296">
    <property type="entry name" value="RelE"/>
    <property type="match status" value="1"/>
</dbReference>
<keyword evidence="2" id="KW-1185">Reference proteome</keyword>
<accession>A0A095Z146</accession>
<dbReference type="Proteomes" id="UP000029629">
    <property type="component" value="Unassembled WGS sequence"/>
</dbReference>
<evidence type="ECO:0000313" key="1">
    <source>
        <dbReference type="EMBL" id="KGF28308.1"/>
    </source>
</evidence>
<protein>
    <recommendedName>
        <fullName evidence="3">Toxin HigB-2</fullName>
    </recommendedName>
</protein>
<evidence type="ECO:0000313" key="2">
    <source>
        <dbReference type="Proteomes" id="UP000029629"/>
    </source>
</evidence>